<gene>
    <name evidence="2" type="ORF">PACLA_8A011771</name>
</gene>
<proteinExistence type="predicted"/>
<feature type="compositionally biased region" description="Acidic residues" evidence="1">
    <location>
        <begin position="149"/>
        <end position="169"/>
    </location>
</feature>
<sequence length="206" mass="23751">MHSLAKATADELQLPFKSRVFKDHETFKDHKNTPELLYQIARQDFLYDLMGMIDLLWPLVLLQLRAQSLMCPGWKFHNWVDKASQQLEMFNKEVHKKVPAKCVCPYIAKHGKEILKKKYGKANLEDGWLIIGKSNSGSAPHDNNSEKSDSDDDEDSDNSDGNEDSDNSDDTNPQDVERKGPLVEPQFVWKMRQRTVKKNLQTSPHR</sequence>
<dbReference type="Proteomes" id="UP001152795">
    <property type="component" value="Unassembled WGS sequence"/>
</dbReference>
<dbReference type="EMBL" id="CACRXK020000187">
    <property type="protein sequence ID" value="CAB3979328.1"/>
    <property type="molecule type" value="Genomic_DNA"/>
</dbReference>
<evidence type="ECO:0000313" key="3">
    <source>
        <dbReference type="Proteomes" id="UP001152795"/>
    </source>
</evidence>
<comment type="caution">
    <text evidence="2">The sequence shown here is derived from an EMBL/GenBank/DDBJ whole genome shotgun (WGS) entry which is preliminary data.</text>
</comment>
<evidence type="ECO:0000313" key="2">
    <source>
        <dbReference type="EMBL" id="CAB3979328.1"/>
    </source>
</evidence>
<evidence type="ECO:0000256" key="1">
    <source>
        <dbReference type="SAM" id="MobiDB-lite"/>
    </source>
</evidence>
<organism evidence="2 3">
    <name type="scientific">Paramuricea clavata</name>
    <name type="common">Red gorgonian</name>
    <name type="synonym">Violescent sea-whip</name>
    <dbReference type="NCBI Taxonomy" id="317549"/>
    <lineage>
        <taxon>Eukaryota</taxon>
        <taxon>Metazoa</taxon>
        <taxon>Cnidaria</taxon>
        <taxon>Anthozoa</taxon>
        <taxon>Octocorallia</taxon>
        <taxon>Malacalcyonacea</taxon>
        <taxon>Plexauridae</taxon>
        <taxon>Paramuricea</taxon>
    </lineage>
</organism>
<dbReference type="AlphaFoldDB" id="A0A6S7FJ83"/>
<feature type="region of interest" description="Disordered" evidence="1">
    <location>
        <begin position="133"/>
        <end position="206"/>
    </location>
</feature>
<reference evidence="2" key="1">
    <citation type="submission" date="2020-04" db="EMBL/GenBank/DDBJ databases">
        <authorList>
            <person name="Alioto T."/>
            <person name="Alioto T."/>
            <person name="Gomez Garrido J."/>
        </authorList>
    </citation>
    <scope>NUCLEOTIDE SEQUENCE</scope>
    <source>
        <strain evidence="2">A484AB</strain>
    </source>
</reference>
<accession>A0A6S7FJ83</accession>
<name>A0A6S7FJ83_PARCT</name>
<keyword evidence="3" id="KW-1185">Reference proteome</keyword>
<protein>
    <submittedName>
        <fullName evidence="2">Uncharacterized protein</fullName>
    </submittedName>
</protein>